<comment type="caution">
    <text evidence="1">The sequence shown here is derived from an EMBL/GenBank/DDBJ whole genome shotgun (WGS) entry which is preliminary data.</text>
</comment>
<evidence type="ECO:0000313" key="2">
    <source>
        <dbReference type="Proteomes" id="UP000807469"/>
    </source>
</evidence>
<dbReference type="Proteomes" id="UP000807469">
    <property type="component" value="Unassembled WGS sequence"/>
</dbReference>
<gene>
    <name evidence="1" type="ORF">BDN70DRAFT_940060</name>
</gene>
<dbReference type="AlphaFoldDB" id="A0A9P6CKZ9"/>
<dbReference type="EMBL" id="MU156291">
    <property type="protein sequence ID" value="KAF9470107.1"/>
    <property type="molecule type" value="Genomic_DNA"/>
</dbReference>
<reference evidence="1" key="1">
    <citation type="submission" date="2020-11" db="EMBL/GenBank/DDBJ databases">
        <authorList>
            <consortium name="DOE Joint Genome Institute"/>
            <person name="Ahrendt S."/>
            <person name="Riley R."/>
            <person name="Andreopoulos W."/>
            <person name="Labutti K."/>
            <person name="Pangilinan J."/>
            <person name="Ruiz-Duenas F.J."/>
            <person name="Barrasa J.M."/>
            <person name="Sanchez-Garcia M."/>
            <person name="Camarero S."/>
            <person name="Miyauchi S."/>
            <person name="Serrano A."/>
            <person name="Linde D."/>
            <person name="Babiker R."/>
            <person name="Drula E."/>
            <person name="Ayuso-Fernandez I."/>
            <person name="Pacheco R."/>
            <person name="Padilla G."/>
            <person name="Ferreira P."/>
            <person name="Barriuso J."/>
            <person name="Kellner H."/>
            <person name="Castanera R."/>
            <person name="Alfaro M."/>
            <person name="Ramirez L."/>
            <person name="Pisabarro A.G."/>
            <person name="Kuo A."/>
            <person name="Tritt A."/>
            <person name="Lipzen A."/>
            <person name="He G."/>
            <person name="Yan M."/>
            <person name="Ng V."/>
            <person name="Cullen D."/>
            <person name="Martin F."/>
            <person name="Rosso M.-N."/>
            <person name="Henrissat B."/>
            <person name="Hibbett D."/>
            <person name="Martinez A.T."/>
            <person name="Grigoriev I.V."/>
        </authorList>
    </citation>
    <scope>NUCLEOTIDE SEQUENCE</scope>
    <source>
        <strain evidence="1">CIRM-BRFM 674</strain>
    </source>
</reference>
<evidence type="ECO:0000313" key="1">
    <source>
        <dbReference type="EMBL" id="KAF9470107.1"/>
    </source>
</evidence>
<keyword evidence="2" id="KW-1185">Reference proteome</keyword>
<accession>A0A9P6CKZ9</accession>
<sequence>MNTNLKMIGFDSWTDCIYPIAGISSTLMVARVTALSESTDSSTVHLTGMQFK</sequence>
<organism evidence="1 2">
    <name type="scientific">Pholiota conissans</name>
    <dbReference type="NCBI Taxonomy" id="109636"/>
    <lineage>
        <taxon>Eukaryota</taxon>
        <taxon>Fungi</taxon>
        <taxon>Dikarya</taxon>
        <taxon>Basidiomycota</taxon>
        <taxon>Agaricomycotina</taxon>
        <taxon>Agaricomycetes</taxon>
        <taxon>Agaricomycetidae</taxon>
        <taxon>Agaricales</taxon>
        <taxon>Agaricineae</taxon>
        <taxon>Strophariaceae</taxon>
        <taxon>Pholiota</taxon>
    </lineage>
</organism>
<proteinExistence type="predicted"/>
<name>A0A9P6CKZ9_9AGAR</name>
<protein>
    <submittedName>
        <fullName evidence="1">Uncharacterized protein</fullName>
    </submittedName>
</protein>